<evidence type="ECO:0000313" key="1">
    <source>
        <dbReference type="EMBL" id="GBN19376.1"/>
    </source>
</evidence>
<dbReference type="Proteomes" id="UP000499080">
    <property type="component" value="Unassembled WGS sequence"/>
</dbReference>
<keyword evidence="2" id="KW-1185">Reference proteome</keyword>
<evidence type="ECO:0000313" key="2">
    <source>
        <dbReference type="Proteomes" id="UP000499080"/>
    </source>
</evidence>
<sequence>MFPDDQSAANGLSAHYQLISRLNFTNEDKPVLHKARNIVHGCCSTDLGDLTLATQFNMQELLLALAFLDLGKSPGPDGIHGHMLENLGCIGKQKLLDIFNFSWRKGHLPQEWKKAIIIPIKKLNKNSC</sequence>
<dbReference type="AlphaFoldDB" id="A0A4Y2M0W6"/>
<dbReference type="OrthoDB" id="6422958at2759"/>
<protein>
    <submittedName>
        <fullName evidence="1">Uncharacterized protein</fullName>
    </submittedName>
</protein>
<gene>
    <name evidence="1" type="ORF">AVEN_152276_1</name>
</gene>
<reference evidence="1 2" key="1">
    <citation type="journal article" date="2019" name="Sci. Rep.">
        <title>Orb-weaving spider Araneus ventricosus genome elucidates the spidroin gene catalogue.</title>
        <authorList>
            <person name="Kono N."/>
            <person name="Nakamura H."/>
            <person name="Ohtoshi R."/>
            <person name="Moran D.A.P."/>
            <person name="Shinohara A."/>
            <person name="Yoshida Y."/>
            <person name="Fujiwara M."/>
            <person name="Mori M."/>
            <person name="Tomita M."/>
            <person name="Arakawa K."/>
        </authorList>
    </citation>
    <scope>NUCLEOTIDE SEQUENCE [LARGE SCALE GENOMIC DNA]</scope>
</reference>
<comment type="caution">
    <text evidence="1">The sequence shown here is derived from an EMBL/GenBank/DDBJ whole genome shotgun (WGS) entry which is preliminary data.</text>
</comment>
<dbReference type="EMBL" id="BGPR01006484">
    <property type="protein sequence ID" value="GBN19376.1"/>
    <property type="molecule type" value="Genomic_DNA"/>
</dbReference>
<accession>A0A4Y2M0W6</accession>
<name>A0A4Y2M0W6_ARAVE</name>
<proteinExistence type="predicted"/>
<organism evidence="1 2">
    <name type="scientific">Araneus ventricosus</name>
    <name type="common">Orbweaver spider</name>
    <name type="synonym">Epeira ventricosa</name>
    <dbReference type="NCBI Taxonomy" id="182803"/>
    <lineage>
        <taxon>Eukaryota</taxon>
        <taxon>Metazoa</taxon>
        <taxon>Ecdysozoa</taxon>
        <taxon>Arthropoda</taxon>
        <taxon>Chelicerata</taxon>
        <taxon>Arachnida</taxon>
        <taxon>Araneae</taxon>
        <taxon>Araneomorphae</taxon>
        <taxon>Entelegynae</taxon>
        <taxon>Araneoidea</taxon>
        <taxon>Araneidae</taxon>
        <taxon>Araneus</taxon>
    </lineage>
</organism>